<evidence type="ECO:0000313" key="2">
    <source>
        <dbReference type="Proteomes" id="UP000620559"/>
    </source>
</evidence>
<evidence type="ECO:0000313" key="1">
    <source>
        <dbReference type="EMBL" id="MBE9215599.1"/>
    </source>
</evidence>
<comment type="caution">
    <text evidence="1">The sequence shown here is derived from an EMBL/GenBank/DDBJ whole genome shotgun (WGS) entry which is preliminary data.</text>
</comment>
<dbReference type="EMBL" id="JADEWL010000108">
    <property type="protein sequence ID" value="MBE9215599.1"/>
    <property type="molecule type" value="Genomic_DNA"/>
</dbReference>
<reference evidence="1" key="1">
    <citation type="submission" date="2020-10" db="EMBL/GenBank/DDBJ databases">
        <authorList>
            <person name="Castelo-Branco R."/>
            <person name="Eusebio N."/>
            <person name="Adriana R."/>
            <person name="Vieira A."/>
            <person name="Brugerolle De Fraissinette N."/>
            <person name="Rezende De Castro R."/>
            <person name="Schneider M.P."/>
            <person name="Vasconcelos V."/>
            <person name="Leao P.N."/>
        </authorList>
    </citation>
    <scope>NUCLEOTIDE SEQUENCE</scope>
    <source>
        <strain evidence="1">LEGE 06105</strain>
    </source>
</reference>
<dbReference type="Proteomes" id="UP000620559">
    <property type="component" value="Unassembled WGS sequence"/>
</dbReference>
<proteinExistence type="predicted"/>
<sequence length="302" mass="34374">MNKLNSIKLILFSLFLLNLAILIPSYVTVAQPANNQDEMIPRKIVERLLRLNRVDYYRGGRSQLLIGKVPDNLPVEIPQPAQAEILGSIKRSEDYYEIALDIPQSATQVKSFYENQLTQKGWKQQEDMSPKRAFATSITQIDENLNYCKSEKGPALQLNLNQSEDTFTEVSISLNTNQSDSTCRYLIRGLPFSFTKTPILKPPANTTVIPKPIGGFSSEFSNSMATLESQLTLEQLHQHYMNQMQQAGWQKIADTKNIQTTLSMWSLKDKDNNNWQGIMTIKPIEGNQKQYLANLIIMQDKL</sequence>
<protein>
    <submittedName>
        <fullName evidence="1">Uncharacterized protein</fullName>
    </submittedName>
</protein>
<name>A0A8J7FC05_9CYAN</name>
<dbReference type="AlphaFoldDB" id="A0A8J7FC05"/>
<organism evidence="1 2">
    <name type="scientific">Plectonema cf. radiosum LEGE 06105</name>
    <dbReference type="NCBI Taxonomy" id="945769"/>
    <lineage>
        <taxon>Bacteria</taxon>
        <taxon>Bacillati</taxon>
        <taxon>Cyanobacteriota</taxon>
        <taxon>Cyanophyceae</taxon>
        <taxon>Oscillatoriophycideae</taxon>
        <taxon>Oscillatoriales</taxon>
        <taxon>Microcoleaceae</taxon>
        <taxon>Plectonema</taxon>
    </lineage>
</organism>
<accession>A0A8J7FC05</accession>
<gene>
    <name evidence="1" type="ORF">IQ247_23515</name>
</gene>
<keyword evidence="2" id="KW-1185">Reference proteome</keyword>
<dbReference type="RefSeq" id="WP_193923745.1">
    <property type="nucleotide sequence ID" value="NZ_JADEWL010000108.1"/>
</dbReference>